<name>A0ABV9M4A8_9ENTE</name>
<reference evidence="4" key="1">
    <citation type="journal article" date="2019" name="Int. J. Syst. Evol. Microbiol.">
        <title>The Global Catalogue of Microorganisms (GCM) 10K type strain sequencing project: providing services to taxonomists for standard genome sequencing and annotation.</title>
        <authorList>
            <consortium name="The Broad Institute Genomics Platform"/>
            <consortium name="The Broad Institute Genome Sequencing Center for Infectious Disease"/>
            <person name="Wu L."/>
            <person name="Ma J."/>
        </authorList>
    </citation>
    <scope>NUCLEOTIDE SEQUENCE [LARGE SCALE GENOMIC DNA]</scope>
    <source>
        <strain evidence="4">CGMCC 1.19061</strain>
    </source>
</reference>
<dbReference type="EMBL" id="JBHSGT010000035">
    <property type="protein sequence ID" value="MFC4710018.1"/>
    <property type="molecule type" value="Genomic_DNA"/>
</dbReference>
<feature type="compositionally biased region" description="Basic and acidic residues" evidence="1">
    <location>
        <begin position="49"/>
        <end position="65"/>
    </location>
</feature>
<evidence type="ECO:0000313" key="4">
    <source>
        <dbReference type="Proteomes" id="UP001596026"/>
    </source>
</evidence>
<evidence type="ECO:0000313" key="3">
    <source>
        <dbReference type="EMBL" id="MFC4710018.1"/>
    </source>
</evidence>
<gene>
    <name evidence="3" type="ORF">ACFO3L_05155</name>
</gene>
<evidence type="ECO:0000256" key="1">
    <source>
        <dbReference type="SAM" id="MobiDB-lite"/>
    </source>
</evidence>
<dbReference type="Proteomes" id="UP001596026">
    <property type="component" value="Unassembled WGS sequence"/>
</dbReference>
<keyword evidence="2" id="KW-0732">Signal</keyword>
<feature type="compositionally biased region" description="Low complexity" evidence="1">
    <location>
        <begin position="20"/>
        <end position="35"/>
    </location>
</feature>
<keyword evidence="4" id="KW-1185">Reference proteome</keyword>
<accession>A0ABV9M4A8</accession>
<protein>
    <recommendedName>
        <fullName evidence="5">DUF4358 domain-containing protein</fullName>
    </recommendedName>
</protein>
<dbReference type="RefSeq" id="WP_379964522.1">
    <property type="nucleotide sequence ID" value="NZ_JBHSGT010000035.1"/>
</dbReference>
<comment type="caution">
    <text evidence="3">The sequence shown here is derived from an EMBL/GenBank/DDBJ whole genome shotgun (WGS) entry which is preliminary data.</text>
</comment>
<sequence>MKRVIMVSSVLSLFLLSSCAKNESPPSSVPVADSSEMMEEQSEEMPAAAEEKENDDKESGKSAIDKEEFLMDDVMDLTEISNGGEDSREFTIGYATKNSYEEVKAFYQDLVKELGVTEVTEQSSDEEETWAIFGSYDGAILQITVGPQEENRYVMVMSYIQ</sequence>
<feature type="region of interest" description="Disordered" evidence="1">
    <location>
        <begin position="20"/>
        <end position="65"/>
    </location>
</feature>
<evidence type="ECO:0008006" key="5">
    <source>
        <dbReference type="Google" id="ProtNLM"/>
    </source>
</evidence>
<feature type="signal peptide" evidence="2">
    <location>
        <begin position="1"/>
        <end position="22"/>
    </location>
</feature>
<feature type="chain" id="PRO_5045338013" description="DUF4358 domain-containing protein" evidence="2">
    <location>
        <begin position="23"/>
        <end position="161"/>
    </location>
</feature>
<proteinExistence type="predicted"/>
<organism evidence="3 4">
    <name type="scientific">Enterococcus eurekensis</name>
    <dbReference type="NCBI Taxonomy" id="1159753"/>
    <lineage>
        <taxon>Bacteria</taxon>
        <taxon>Bacillati</taxon>
        <taxon>Bacillota</taxon>
        <taxon>Bacilli</taxon>
        <taxon>Lactobacillales</taxon>
        <taxon>Enterococcaceae</taxon>
        <taxon>Enterococcus</taxon>
    </lineage>
</organism>
<dbReference type="PROSITE" id="PS51257">
    <property type="entry name" value="PROKAR_LIPOPROTEIN"/>
    <property type="match status" value="1"/>
</dbReference>
<evidence type="ECO:0000256" key="2">
    <source>
        <dbReference type="SAM" id="SignalP"/>
    </source>
</evidence>